<evidence type="ECO:0000313" key="4">
    <source>
        <dbReference type="EMBL" id="PAB58769.1"/>
    </source>
</evidence>
<dbReference type="InterPro" id="IPR001223">
    <property type="entry name" value="Glyco_hydro18_cat"/>
</dbReference>
<dbReference type="SUPFAM" id="SSF51445">
    <property type="entry name" value="(Trans)glycosidases"/>
    <property type="match status" value="1"/>
</dbReference>
<feature type="domain" description="SLH" evidence="2">
    <location>
        <begin position="492"/>
        <end position="546"/>
    </location>
</feature>
<dbReference type="InterPro" id="IPR029070">
    <property type="entry name" value="Chitinase_insertion_sf"/>
</dbReference>
<keyword evidence="5" id="KW-1185">Reference proteome</keyword>
<dbReference type="Pfam" id="PF00395">
    <property type="entry name" value="SLH"/>
    <property type="match status" value="3"/>
</dbReference>
<dbReference type="SMART" id="SM00636">
    <property type="entry name" value="Glyco_18"/>
    <property type="match status" value="1"/>
</dbReference>
<feature type="domain" description="GH18" evidence="3">
    <location>
        <begin position="37"/>
        <end position="370"/>
    </location>
</feature>
<dbReference type="PROSITE" id="PS51910">
    <property type="entry name" value="GH18_2"/>
    <property type="match status" value="1"/>
</dbReference>
<dbReference type="EMBL" id="NIBG01000012">
    <property type="protein sequence ID" value="PAB58769.1"/>
    <property type="molecule type" value="Genomic_DNA"/>
</dbReference>
<dbReference type="Proteomes" id="UP000216024">
    <property type="component" value="Unassembled WGS sequence"/>
</dbReference>
<comment type="caution">
    <text evidence="4">The sequence shown here is derived from an EMBL/GenBank/DDBJ whole genome shotgun (WGS) entry which is preliminary data.</text>
</comment>
<evidence type="ECO:0000259" key="3">
    <source>
        <dbReference type="PROSITE" id="PS51910"/>
    </source>
</evidence>
<sequence>MRKRKLFGKLMKVSVMMTLVVTLILTGQVTVEAQKFNMSYLYFGDSNDYINYVDRTNDSLQVVAPSYLDINVDGTLNTEKLDLNLVNEMHKRNVEVVPFLSNHWDRTAGENALENREALATQIADAVEQYNLDGVNVDIEGLTEASRNDFTDFVRLIREKIPSEKEVSVAVAANPSGWTQGWHGMYDYTELAKYSNYLMIMAYDESWSGGSPGPVASISFVEKSIQYALNQGVPNEKIVLGIPFYGRIWNLDDTVDYTKPKSEKILGRGVSLSKVDDLLSNYDAKIEYLTGEEVIKATFEIKEEDPEVKLYSWGEPLDVGTYELWFENEKSIKKKLELVQKYNIKGTGSWSLGQEKENLWDYYTMWLNGEYFVDIEGHWAEEDILKVKEKGWMVGMSETHFSPNGSLTRAQAAVILVKAFDLEKKGDTPFFKDVSSSHWAKNAIEIAYQNEIMKGKGNGIFAPDEKITREEMAMVLYNLLADKEVAEEEDNPYGDVYSEHWAYNAIVTMSEYGVFSGFGDGTFRPKEEVSRAQMAALMNKISIDNE</sequence>
<dbReference type="PROSITE" id="PS51272">
    <property type="entry name" value="SLH"/>
    <property type="match status" value="3"/>
</dbReference>
<dbReference type="PANTHER" id="PTHR46066:SF2">
    <property type="entry name" value="CHITINASE DOMAIN-CONTAINING PROTEIN 1"/>
    <property type="match status" value="1"/>
</dbReference>
<reference evidence="4 5" key="1">
    <citation type="submission" date="2017-06" db="EMBL/GenBank/DDBJ databases">
        <title>Draft genome sequence of anaerobic fermentative bacterium Anaeromicrobium sediminis DY2726D isolated from West Pacific Ocean sediments.</title>
        <authorList>
            <person name="Zeng X."/>
        </authorList>
    </citation>
    <scope>NUCLEOTIDE SEQUENCE [LARGE SCALE GENOMIC DNA]</scope>
    <source>
        <strain evidence="4 5">DY2726D</strain>
    </source>
</reference>
<feature type="domain" description="SLH" evidence="2">
    <location>
        <begin position="367"/>
        <end position="426"/>
    </location>
</feature>
<dbReference type="Gene3D" id="3.10.50.10">
    <property type="match status" value="1"/>
</dbReference>
<protein>
    <submittedName>
        <fullName evidence="4">Glycoside hydrolase</fullName>
    </submittedName>
</protein>
<dbReference type="Pfam" id="PF00704">
    <property type="entry name" value="Glyco_hydro_18"/>
    <property type="match status" value="1"/>
</dbReference>
<dbReference type="InterPro" id="IPR011583">
    <property type="entry name" value="Chitinase_II/V-like_cat"/>
</dbReference>
<dbReference type="InterPro" id="IPR017853">
    <property type="entry name" value="GH"/>
</dbReference>
<dbReference type="RefSeq" id="WP_095134349.1">
    <property type="nucleotide sequence ID" value="NZ_NIBG01000012.1"/>
</dbReference>
<dbReference type="InterPro" id="IPR001119">
    <property type="entry name" value="SLH_dom"/>
</dbReference>
<evidence type="ECO:0000313" key="5">
    <source>
        <dbReference type="Proteomes" id="UP000216024"/>
    </source>
</evidence>
<accession>A0A267MGS3</accession>
<proteinExistence type="predicted"/>
<evidence type="ECO:0000259" key="2">
    <source>
        <dbReference type="PROSITE" id="PS51272"/>
    </source>
</evidence>
<keyword evidence="4" id="KW-0378">Hydrolase</keyword>
<evidence type="ECO:0000256" key="1">
    <source>
        <dbReference type="ARBA" id="ARBA00022737"/>
    </source>
</evidence>
<dbReference type="SMR" id="A0A267MGS3"/>
<dbReference type="PANTHER" id="PTHR46066">
    <property type="entry name" value="CHITINASE DOMAIN-CONTAINING PROTEIN 1 FAMILY MEMBER"/>
    <property type="match status" value="1"/>
</dbReference>
<dbReference type="Gene3D" id="3.20.20.80">
    <property type="entry name" value="Glycosidases"/>
    <property type="match status" value="1"/>
</dbReference>
<dbReference type="OrthoDB" id="9775889at2"/>
<dbReference type="GO" id="GO:0016787">
    <property type="term" value="F:hydrolase activity"/>
    <property type="evidence" value="ECO:0007669"/>
    <property type="project" value="UniProtKB-KW"/>
</dbReference>
<dbReference type="GO" id="GO:0008061">
    <property type="term" value="F:chitin binding"/>
    <property type="evidence" value="ECO:0007669"/>
    <property type="project" value="InterPro"/>
</dbReference>
<organism evidence="4 5">
    <name type="scientific">Anaeromicrobium sediminis</name>
    <dbReference type="NCBI Taxonomy" id="1478221"/>
    <lineage>
        <taxon>Bacteria</taxon>
        <taxon>Bacillati</taxon>
        <taxon>Bacillota</taxon>
        <taxon>Clostridia</taxon>
        <taxon>Peptostreptococcales</taxon>
        <taxon>Thermotaleaceae</taxon>
        <taxon>Anaeromicrobium</taxon>
    </lineage>
</organism>
<name>A0A267MGS3_9FIRM</name>
<gene>
    <name evidence="4" type="ORF">CCE28_13955</name>
</gene>
<feature type="domain" description="SLH" evidence="2">
    <location>
        <begin position="427"/>
        <end position="490"/>
    </location>
</feature>
<keyword evidence="1" id="KW-0677">Repeat</keyword>
<dbReference type="AlphaFoldDB" id="A0A267MGS3"/>
<dbReference type="GO" id="GO:0005975">
    <property type="term" value="P:carbohydrate metabolic process"/>
    <property type="evidence" value="ECO:0007669"/>
    <property type="project" value="InterPro"/>
</dbReference>